<evidence type="ECO:0000256" key="1">
    <source>
        <dbReference type="SAM" id="MobiDB-lite"/>
    </source>
</evidence>
<protein>
    <submittedName>
        <fullName evidence="2">Uncharacterized protein</fullName>
    </submittedName>
</protein>
<dbReference type="InParanoid" id="C3Y6Q7"/>
<evidence type="ECO:0000313" key="2">
    <source>
        <dbReference type="EMBL" id="EEN64017.1"/>
    </source>
</evidence>
<accession>C3Y6Q7</accession>
<dbReference type="AlphaFoldDB" id="C3Y6Q7"/>
<sequence>MVTDELGPFRMPIVVVTKCRTVHPPKAPLSALTVQADPEGFAAELGHGQGEQEGVGPSISGHGEGAAVFTTGLGRIAEGLVADSAPQHVGTKTCCCKKDLQ</sequence>
<dbReference type="EMBL" id="GG666488">
    <property type="protein sequence ID" value="EEN64017.1"/>
    <property type="molecule type" value="Genomic_DNA"/>
</dbReference>
<name>C3Y6Q7_BRAFL</name>
<organism>
    <name type="scientific">Branchiostoma floridae</name>
    <name type="common">Florida lancelet</name>
    <name type="synonym">Amphioxus</name>
    <dbReference type="NCBI Taxonomy" id="7739"/>
    <lineage>
        <taxon>Eukaryota</taxon>
        <taxon>Metazoa</taxon>
        <taxon>Chordata</taxon>
        <taxon>Cephalochordata</taxon>
        <taxon>Leptocardii</taxon>
        <taxon>Amphioxiformes</taxon>
        <taxon>Branchiostomatidae</taxon>
        <taxon>Branchiostoma</taxon>
    </lineage>
</organism>
<feature type="region of interest" description="Disordered" evidence="1">
    <location>
        <begin position="43"/>
        <end position="63"/>
    </location>
</feature>
<proteinExistence type="predicted"/>
<gene>
    <name evidence="2" type="ORF">BRAFLDRAFT_74959</name>
</gene>
<reference evidence="2" key="1">
    <citation type="journal article" date="2008" name="Nature">
        <title>The amphioxus genome and the evolution of the chordate karyotype.</title>
        <authorList>
            <consortium name="US DOE Joint Genome Institute (JGI-PGF)"/>
            <person name="Putnam N.H."/>
            <person name="Butts T."/>
            <person name="Ferrier D.E.K."/>
            <person name="Furlong R.F."/>
            <person name="Hellsten U."/>
            <person name="Kawashima T."/>
            <person name="Robinson-Rechavi M."/>
            <person name="Shoguchi E."/>
            <person name="Terry A."/>
            <person name="Yu J.-K."/>
            <person name="Benito-Gutierrez E.L."/>
            <person name="Dubchak I."/>
            <person name="Garcia-Fernandez J."/>
            <person name="Gibson-Brown J.J."/>
            <person name="Grigoriev I.V."/>
            <person name="Horton A.C."/>
            <person name="de Jong P.J."/>
            <person name="Jurka J."/>
            <person name="Kapitonov V.V."/>
            <person name="Kohara Y."/>
            <person name="Kuroki Y."/>
            <person name="Lindquist E."/>
            <person name="Lucas S."/>
            <person name="Osoegawa K."/>
            <person name="Pennacchio L.A."/>
            <person name="Salamov A.A."/>
            <person name="Satou Y."/>
            <person name="Sauka-Spengler T."/>
            <person name="Schmutz J."/>
            <person name="Shin-I T."/>
            <person name="Toyoda A."/>
            <person name="Bronner-Fraser M."/>
            <person name="Fujiyama A."/>
            <person name="Holland L.Z."/>
            <person name="Holland P.W.H."/>
            <person name="Satoh N."/>
            <person name="Rokhsar D.S."/>
        </authorList>
    </citation>
    <scope>NUCLEOTIDE SEQUENCE [LARGE SCALE GENOMIC DNA]</scope>
    <source>
        <strain evidence="2">S238N-H82</strain>
        <tissue evidence="2">Testes</tissue>
    </source>
</reference>